<dbReference type="SUPFAM" id="SSF51905">
    <property type="entry name" value="FAD/NAD(P)-binding domain"/>
    <property type="match status" value="1"/>
</dbReference>
<dbReference type="SMR" id="Q7RW94"/>
<accession>Q7RW94</accession>
<dbReference type="EMBL" id="CM002240">
    <property type="protein sequence ID" value="EAA26652.3"/>
    <property type="molecule type" value="Genomic_DNA"/>
</dbReference>
<sequence>MTFKGLYNVFLVVASFSSVHAATVNTPKVIERDVIIIGGGAAGSHAAFRLQQDYNKSIVLIEKESILGGHVDTYLDTSTTPPTPREYGVQVYFPYLDGLDFISRFNLTLLPGLGPRGSTTTRNIDFSTGLELPANYTGPDPSSITSAIIRFHDLLVSQGWDKMTEPGFWNLPPGPQIPEDLLLPIGEFAKKWNVTEALPRMYESTGGGPASRHRNFTDTLTLTFLQSFSPAWMKVLYGEVGMYHIQGGNQLLYEAIHARLGAAENVLLNSLVSSVRRPADNADDKRDIQVTITTRVSPLSRKPTTTTTTIIRARNLLLAIPPTHENLAPFDLDSLESNLFRRAKYGRYGTAIVSSPILPRGYELHNTPILAAIDPINKPFINEPHVLEFASYGNDSDLFSIGTSGSGLGYGEFDEREAIKVAQESLERMVDAGTVKVPDGNLKKGGGDQKLKVEEYSDHGPGGFGVSAEEMKGGWMEKMYGLQGRRGTWYTGNAIAIDFSTQLWKMNDEVLRRMLESW</sequence>
<dbReference type="OrthoDB" id="68575at2759"/>
<feature type="chain" id="PRO_5004290883" description="FAD/NAD(P)-binding domain-containing protein" evidence="1">
    <location>
        <begin position="22"/>
        <end position="518"/>
    </location>
</feature>
<evidence type="ECO:0000313" key="2">
    <source>
        <dbReference type="EMBL" id="EAA26652.3"/>
    </source>
</evidence>
<dbReference type="InParanoid" id="Q7RW94"/>
<dbReference type="GeneID" id="3872035"/>
<dbReference type="KEGG" id="ncr:NCU07234"/>
<name>Q7RW94_NEUCR</name>
<evidence type="ECO:0000256" key="1">
    <source>
        <dbReference type="SAM" id="SignalP"/>
    </source>
</evidence>
<dbReference type="GO" id="GO:0016491">
    <property type="term" value="F:oxidoreductase activity"/>
    <property type="evidence" value="ECO:0000318"/>
    <property type="project" value="GO_Central"/>
</dbReference>
<reference evidence="2 3" key="1">
    <citation type="journal article" date="2003" name="Nature">
        <title>The genome sequence of the filamentous fungus Neurospora crassa.</title>
        <authorList>
            <person name="Galagan J.E."/>
            <person name="Calvo S.E."/>
            <person name="Borkovich K.A."/>
            <person name="Selker E.U."/>
            <person name="Read N.D."/>
            <person name="Jaffe D."/>
            <person name="FitzHugh W."/>
            <person name="Ma L.J."/>
            <person name="Smirnov S."/>
            <person name="Purcell S."/>
            <person name="Rehman B."/>
            <person name="Elkins T."/>
            <person name="Engels R."/>
            <person name="Wang S."/>
            <person name="Nielsen C.B."/>
            <person name="Butler J."/>
            <person name="Endrizzi M."/>
            <person name="Qui D."/>
            <person name="Ianakiev P."/>
            <person name="Bell-Pedersen D."/>
            <person name="Nelson M.A."/>
            <person name="Werner-Washburne M."/>
            <person name="Selitrennikoff C.P."/>
            <person name="Kinsey J.A."/>
            <person name="Braun E.L."/>
            <person name="Zelter A."/>
            <person name="Schulte U."/>
            <person name="Kothe G.O."/>
            <person name="Jedd G."/>
            <person name="Mewes W."/>
            <person name="Staben C."/>
            <person name="Marcotte E."/>
            <person name="Greenberg D."/>
            <person name="Roy A."/>
            <person name="Foley K."/>
            <person name="Naylor J."/>
            <person name="Stange-Thomann N."/>
            <person name="Barrett R."/>
            <person name="Gnerre S."/>
            <person name="Kamal M."/>
            <person name="Kamvysselis M."/>
            <person name="Mauceli E."/>
            <person name="Bielke C."/>
            <person name="Rudd S."/>
            <person name="Frishman D."/>
            <person name="Krystofova S."/>
            <person name="Rasmussen C."/>
            <person name="Metzenberg R.L."/>
            <person name="Perkins D.D."/>
            <person name="Kroken S."/>
            <person name="Cogoni C."/>
            <person name="Macino G."/>
            <person name="Catcheside D."/>
            <person name="Li W."/>
            <person name="Pratt R.J."/>
            <person name="Osmani S.A."/>
            <person name="DeSouza C.P."/>
            <person name="Glass L."/>
            <person name="Orbach M.J."/>
            <person name="Berglund J.A."/>
            <person name="Voelker R."/>
            <person name="Yarden O."/>
            <person name="Plamann M."/>
            <person name="Seiler S."/>
            <person name="Dunlap J."/>
            <person name="Radford A."/>
            <person name="Aramayo R."/>
            <person name="Natvig D.O."/>
            <person name="Alex L.A."/>
            <person name="Mannhaupt G."/>
            <person name="Ebbole D.J."/>
            <person name="Freitag M."/>
            <person name="Paulsen I."/>
            <person name="Sachs M.S."/>
            <person name="Lander E.S."/>
            <person name="Nusbaum C."/>
            <person name="Birren B."/>
        </authorList>
    </citation>
    <scope>NUCLEOTIDE SEQUENCE [LARGE SCALE GENOMIC DNA]</scope>
    <source>
        <strain evidence="3">ATCC 24698 / 74-OR23-1A / CBS 708.71 / DSM 1257 / FGSC 987</strain>
    </source>
</reference>
<gene>
    <name evidence="2" type="ORF">NCU07234</name>
</gene>
<dbReference type="FunFam" id="3.30.70.1990:FF:000004">
    <property type="entry name" value="Uncharacterized protein"/>
    <property type="match status" value="1"/>
</dbReference>
<evidence type="ECO:0008006" key="4">
    <source>
        <dbReference type="Google" id="ProtNLM"/>
    </source>
</evidence>
<dbReference type="VEuPathDB" id="FungiDB:NCU07234"/>
<protein>
    <recommendedName>
        <fullName evidence="4">FAD/NAD(P)-binding domain-containing protein</fullName>
    </recommendedName>
</protein>
<dbReference type="Pfam" id="PF13450">
    <property type="entry name" value="NAD_binding_8"/>
    <property type="match status" value="1"/>
</dbReference>
<evidence type="ECO:0000313" key="3">
    <source>
        <dbReference type="Proteomes" id="UP000001805"/>
    </source>
</evidence>
<dbReference type="Gene3D" id="1.10.405.20">
    <property type="match status" value="1"/>
</dbReference>
<dbReference type="Proteomes" id="UP000001805">
    <property type="component" value="Chromosome 2, Linkage Group V"/>
</dbReference>
<dbReference type="RefSeq" id="XP_955888.3">
    <property type="nucleotide sequence ID" value="XM_950795.3"/>
</dbReference>
<dbReference type="HOGENOM" id="CLU_028280_0_0_1"/>
<organism evidence="2 3">
    <name type="scientific">Neurospora crassa (strain ATCC 24698 / 74-OR23-1A / CBS 708.71 / DSM 1257 / FGSC 987)</name>
    <dbReference type="NCBI Taxonomy" id="367110"/>
    <lineage>
        <taxon>Eukaryota</taxon>
        <taxon>Fungi</taxon>
        <taxon>Dikarya</taxon>
        <taxon>Ascomycota</taxon>
        <taxon>Pezizomycotina</taxon>
        <taxon>Sordariomycetes</taxon>
        <taxon>Sordariomycetidae</taxon>
        <taxon>Sordariales</taxon>
        <taxon>Sordariaceae</taxon>
        <taxon>Neurospora</taxon>
    </lineage>
</organism>
<keyword evidence="1" id="KW-0732">Signal</keyword>
<dbReference type="InterPro" id="IPR036188">
    <property type="entry name" value="FAD/NAD-bd_sf"/>
</dbReference>
<feature type="signal peptide" evidence="1">
    <location>
        <begin position="1"/>
        <end position="21"/>
    </location>
</feature>
<proteinExistence type="predicted"/>
<dbReference type="Gene3D" id="3.30.70.1990">
    <property type="match status" value="1"/>
</dbReference>
<keyword evidence="3" id="KW-1185">Reference proteome</keyword>
<dbReference type="AlphaFoldDB" id="Q7RW94"/>
<dbReference type="Gene3D" id="3.50.50.60">
    <property type="entry name" value="FAD/NAD(P)-binding domain"/>
    <property type="match status" value="1"/>
</dbReference>